<feature type="region of interest" description="Disordered" evidence="1">
    <location>
        <begin position="80"/>
        <end position="115"/>
    </location>
</feature>
<organism evidence="3 4">
    <name type="scientific">Actinacidiphila cocklensis</name>
    <dbReference type="NCBI Taxonomy" id="887465"/>
    <lineage>
        <taxon>Bacteria</taxon>
        <taxon>Bacillati</taxon>
        <taxon>Actinomycetota</taxon>
        <taxon>Actinomycetes</taxon>
        <taxon>Kitasatosporales</taxon>
        <taxon>Streptomycetaceae</taxon>
        <taxon>Actinacidiphila</taxon>
    </lineage>
</organism>
<protein>
    <submittedName>
        <fullName evidence="3">Uncharacterized protein</fullName>
    </submittedName>
</protein>
<dbReference type="EMBL" id="CAJSLV010000059">
    <property type="protein sequence ID" value="CAG6395183.1"/>
    <property type="molecule type" value="Genomic_DNA"/>
</dbReference>
<dbReference type="RefSeq" id="WP_251492149.1">
    <property type="nucleotide sequence ID" value="NZ_CAJSLV010000059.1"/>
</dbReference>
<proteinExistence type="predicted"/>
<keyword evidence="4" id="KW-1185">Reference proteome</keyword>
<evidence type="ECO:0000256" key="1">
    <source>
        <dbReference type="SAM" id="MobiDB-lite"/>
    </source>
</evidence>
<feature type="signal peptide" evidence="2">
    <location>
        <begin position="1"/>
        <end position="29"/>
    </location>
</feature>
<sequence length="115" mass="11680">MLTKKKIVAVSWILGGLSMAGVGIGHAYAAAPSGNCTSDAQGGVTCVSKTDNTFTTSDGTFHVQQQQDCTHEGRDVLRTPQAGVGQPGTTQVGAVVGCSNNAPTPEGFTAPDTSR</sequence>
<keyword evidence="2" id="KW-0732">Signal</keyword>
<evidence type="ECO:0000313" key="3">
    <source>
        <dbReference type="EMBL" id="CAG6395183.1"/>
    </source>
</evidence>
<evidence type="ECO:0000313" key="4">
    <source>
        <dbReference type="Proteomes" id="UP001152519"/>
    </source>
</evidence>
<feature type="chain" id="PRO_5040830744" evidence="2">
    <location>
        <begin position="30"/>
        <end position="115"/>
    </location>
</feature>
<gene>
    <name evidence="3" type="ORF">SCOCK_30416</name>
</gene>
<feature type="compositionally biased region" description="Polar residues" evidence="1">
    <location>
        <begin position="87"/>
        <end position="103"/>
    </location>
</feature>
<dbReference type="Proteomes" id="UP001152519">
    <property type="component" value="Unassembled WGS sequence"/>
</dbReference>
<reference evidence="3" key="1">
    <citation type="submission" date="2021-05" db="EMBL/GenBank/DDBJ databases">
        <authorList>
            <person name="Arsene-Ploetze F."/>
        </authorList>
    </citation>
    <scope>NUCLEOTIDE SEQUENCE</scope>
    <source>
        <strain evidence="3">DSM 42138</strain>
    </source>
</reference>
<accession>A0A9W4DPE0</accession>
<name>A0A9W4DPE0_9ACTN</name>
<dbReference type="AlphaFoldDB" id="A0A9W4DPE0"/>
<comment type="caution">
    <text evidence="3">The sequence shown here is derived from an EMBL/GenBank/DDBJ whole genome shotgun (WGS) entry which is preliminary data.</text>
</comment>
<evidence type="ECO:0000256" key="2">
    <source>
        <dbReference type="SAM" id="SignalP"/>
    </source>
</evidence>